<evidence type="ECO:0000313" key="2">
    <source>
        <dbReference type="Proteomes" id="UP000801492"/>
    </source>
</evidence>
<sequence>FENDFNKMYPNDSLRLYAEWETFIIKMVAYVKTRNISYVKEQLEEIDRETITSKERDNRILILLPHLLKPINIKKRKRSGTWKPSKLEVAEGFIIRVKAIGELNNVLEAKRAKLAGFGSTLQPTPVFVGELKNITAAYVIVDDLLLSTPTALKAVDLCFKVIHALHTEYPVEAERVWMLLQWGLYNIRTEYDKSYVSVNIILSDLLA</sequence>
<protein>
    <submittedName>
        <fullName evidence="1">Uncharacterized protein</fullName>
    </submittedName>
</protein>
<gene>
    <name evidence="1" type="ORF">ILUMI_15091</name>
</gene>
<dbReference type="OrthoDB" id="6781696at2759"/>
<feature type="non-terminal residue" evidence="1">
    <location>
        <position position="207"/>
    </location>
</feature>
<accession>A0A8K0CVC1</accession>
<proteinExistence type="predicted"/>
<dbReference type="EMBL" id="VTPC01039294">
    <property type="protein sequence ID" value="KAF2891082.1"/>
    <property type="molecule type" value="Genomic_DNA"/>
</dbReference>
<dbReference type="Proteomes" id="UP000801492">
    <property type="component" value="Unassembled WGS sequence"/>
</dbReference>
<keyword evidence="2" id="KW-1185">Reference proteome</keyword>
<comment type="caution">
    <text evidence="1">The sequence shown here is derived from an EMBL/GenBank/DDBJ whole genome shotgun (WGS) entry which is preliminary data.</text>
</comment>
<name>A0A8K0CVC1_IGNLU</name>
<dbReference type="AlphaFoldDB" id="A0A8K0CVC1"/>
<evidence type="ECO:0000313" key="1">
    <source>
        <dbReference type="EMBL" id="KAF2891082.1"/>
    </source>
</evidence>
<reference evidence="1" key="1">
    <citation type="submission" date="2019-08" db="EMBL/GenBank/DDBJ databases">
        <title>The genome of the North American firefly Photinus pyralis.</title>
        <authorList>
            <consortium name="Photinus pyralis genome working group"/>
            <person name="Fallon T.R."/>
            <person name="Sander Lower S.E."/>
            <person name="Weng J.-K."/>
        </authorList>
    </citation>
    <scope>NUCLEOTIDE SEQUENCE</scope>
    <source>
        <strain evidence="1">TRF0915ILg1</strain>
        <tissue evidence="1">Whole body</tissue>
    </source>
</reference>
<organism evidence="1 2">
    <name type="scientific">Ignelater luminosus</name>
    <name type="common">Cucubano</name>
    <name type="synonym">Pyrophorus luminosus</name>
    <dbReference type="NCBI Taxonomy" id="2038154"/>
    <lineage>
        <taxon>Eukaryota</taxon>
        <taxon>Metazoa</taxon>
        <taxon>Ecdysozoa</taxon>
        <taxon>Arthropoda</taxon>
        <taxon>Hexapoda</taxon>
        <taxon>Insecta</taxon>
        <taxon>Pterygota</taxon>
        <taxon>Neoptera</taxon>
        <taxon>Endopterygota</taxon>
        <taxon>Coleoptera</taxon>
        <taxon>Polyphaga</taxon>
        <taxon>Elateriformia</taxon>
        <taxon>Elateroidea</taxon>
        <taxon>Elateridae</taxon>
        <taxon>Agrypninae</taxon>
        <taxon>Pyrophorini</taxon>
        <taxon>Ignelater</taxon>
    </lineage>
</organism>